<protein>
    <submittedName>
        <fullName evidence="1">Uncharacterized protein</fullName>
    </submittedName>
</protein>
<dbReference type="Proteomes" id="UP000092993">
    <property type="component" value="Unassembled WGS sequence"/>
</dbReference>
<name>A0A1C7MA58_GRIFR</name>
<gene>
    <name evidence="1" type="ORF">A0H81_06425</name>
</gene>
<evidence type="ECO:0000313" key="2">
    <source>
        <dbReference type="Proteomes" id="UP000092993"/>
    </source>
</evidence>
<dbReference type="AlphaFoldDB" id="A0A1C7MA58"/>
<sequence length="74" mass="8592">MHFVWQYIALGRRLTEDIRECRGERGGFRSRLFEDENKTKEVETLGTVSSGIDNLRLELIEVELSRGNVKLKPV</sequence>
<proteinExistence type="predicted"/>
<evidence type="ECO:0000313" key="1">
    <source>
        <dbReference type="EMBL" id="OBZ73790.1"/>
    </source>
</evidence>
<organism evidence="1 2">
    <name type="scientific">Grifola frondosa</name>
    <name type="common">Maitake</name>
    <name type="synonym">Polyporus frondosus</name>
    <dbReference type="NCBI Taxonomy" id="5627"/>
    <lineage>
        <taxon>Eukaryota</taxon>
        <taxon>Fungi</taxon>
        <taxon>Dikarya</taxon>
        <taxon>Basidiomycota</taxon>
        <taxon>Agaricomycotina</taxon>
        <taxon>Agaricomycetes</taxon>
        <taxon>Polyporales</taxon>
        <taxon>Grifolaceae</taxon>
        <taxon>Grifola</taxon>
    </lineage>
</organism>
<accession>A0A1C7MA58</accession>
<reference evidence="1 2" key="1">
    <citation type="submission" date="2016-03" db="EMBL/GenBank/DDBJ databases">
        <title>Whole genome sequencing of Grifola frondosa 9006-11.</title>
        <authorList>
            <person name="Min B."/>
            <person name="Park H."/>
            <person name="Kim J.-G."/>
            <person name="Cho H."/>
            <person name="Oh Y.-L."/>
            <person name="Kong W.-S."/>
            <person name="Choi I.-G."/>
        </authorList>
    </citation>
    <scope>NUCLEOTIDE SEQUENCE [LARGE SCALE GENOMIC DNA]</scope>
    <source>
        <strain evidence="1 2">9006-11</strain>
    </source>
</reference>
<keyword evidence="2" id="KW-1185">Reference proteome</keyword>
<dbReference type="EMBL" id="LUGG01000006">
    <property type="protein sequence ID" value="OBZ73790.1"/>
    <property type="molecule type" value="Genomic_DNA"/>
</dbReference>
<comment type="caution">
    <text evidence="1">The sequence shown here is derived from an EMBL/GenBank/DDBJ whole genome shotgun (WGS) entry which is preliminary data.</text>
</comment>